<reference evidence="1 2" key="1">
    <citation type="journal article" date="2023" name="Commun. Biol.">
        <title>Genome analysis of Parmales, the sister group of diatoms, reveals the evolutionary specialization of diatoms from phago-mixotrophs to photoautotrophs.</title>
        <authorList>
            <person name="Ban H."/>
            <person name="Sato S."/>
            <person name="Yoshikawa S."/>
            <person name="Yamada K."/>
            <person name="Nakamura Y."/>
            <person name="Ichinomiya M."/>
            <person name="Sato N."/>
            <person name="Blanc-Mathieu R."/>
            <person name="Endo H."/>
            <person name="Kuwata A."/>
            <person name="Ogata H."/>
        </authorList>
    </citation>
    <scope>NUCLEOTIDE SEQUENCE [LARGE SCALE GENOMIC DNA]</scope>
</reference>
<proteinExistence type="predicted"/>
<dbReference type="Proteomes" id="UP001165060">
    <property type="component" value="Unassembled WGS sequence"/>
</dbReference>
<protein>
    <submittedName>
        <fullName evidence="1">Uncharacterized protein</fullName>
    </submittedName>
</protein>
<accession>A0ABQ6MXB4</accession>
<organism evidence="1 2">
    <name type="scientific">Tetraparma gracilis</name>
    <dbReference type="NCBI Taxonomy" id="2962635"/>
    <lineage>
        <taxon>Eukaryota</taxon>
        <taxon>Sar</taxon>
        <taxon>Stramenopiles</taxon>
        <taxon>Ochrophyta</taxon>
        <taxon>Bolidophyceae</taxon>
        <taxon>Parmales</taxon>
        <taxon>Triparmaceae</taxon>
        <taxon>Tetraparma</taxon>
    </lineage>
</organism>
<keyword evidence="2" id="KW-1185">Reference proteome</keyword>
<evidence type="ECO:0000313" key="2">
    <source>
        <dbReference type="Proteomes" id="UP001165060"/>
    </source>
</evidence>
<sequence>MLASAGSLRLSLLEPLAALAELDSWDAMRVLPPFEVPAAAHALRGELRGPLRELAELERRIGELTKRPLAVAAEGAGALLGDWMEAPEPLRFAAERVTCGLRILGELARDPPLAGLLLSRDAPLLLQHIPSILSALPLLERHVPAIMRAVLTPAGHLRSVSPHLASVLRRLRSIDPHLPWIMDNIDALAPNTGLLMRHVDELLLYAAEGEDYGMAEQLLPYLDFYVSRLSLLGPYLPLLRPHVPLLLQHGRLPLLTPHVPALLTASGGAPLVVAANVDLLLFWLGWALRVPLLPRLFFALPWAPGIVAWLKGSAWDNSVEEGEAAGRSSKVTNSEHKSW</sequence>
<dbReference type="EMBL" id="BRYB01000684">
    <property type="protein sequence ID" value="GMI35341.1"/>
    <property type="molecule type" value="Genomic_DNA"/>
</dbReference>
<gene>
    <name evidence="1" type="ORF">TeGR_g6420</name>
</gene>
<comment type="caution">
    <text evidence="1">The sequence shown here is derived from an EMBL/GenBank/DDBJ whole genome shotgun (WGS) entry which is preliminary data.</text>
</comment>
<evidence type="ECO:0000313" key="1">
    <source>
        <dbReference type="EMBL" id="GMI35341.1"/>
    </source>
</evidence>
<name>A0ABQ6MXB4_9STRA</name>